<dbReference type="Gene3D" id="3.50.50.60">
    <property type="entry name" value="FAD/NAD(P)-binding domain"/>
    <property type="match status" value="1"/>
</dbReference>
<dbReference type="RefSeq" id="WP_342448312.1">
    <property type="nucleotide sequence ID" value="NZ_JAATJM010000001.1"/>
</dbReference>
<feature type="region of interest" description="Disordered" evidence="1">
    <location>
        <begin position="214"/>
        <end position="236"/>
    </location>
</feature>
<sequence>MADSIQRVAILGGGFSGAMLAARLAETGVASILIDRTGRFGAGVAYATTFEGHLLNVRSNRMGAVDGTPDDFARWLAAHHPQHADPDGFAPRGLYGLYVEDRLRRVEAACPGLIERVTGEAVAVSGSTVNLADGRMIGADAVVLTTGNPVPRTAPAASADGRIIGDPWGPGALDRIGADEDVLIIGSGLTMVDVLLWLRANGWRGRASAISRRGLKPQAHGAHHDLPVPPTDGLTRGPLSARLAEGRRLAETHGWRGVMEGLRPLTAGLWAEADTAGRARFLRHLRPWWDVHRHRIAGPVAAVLQALEAEGRLSVVAGRVQAVEDRGDGVAVDWIPRRGAARPALAGRWLIDCTGPGHDPAADPLTGPLIASGRARLDPLGLGLDLDARGRVRGADGTPDERLFVLGPPARAAFWETTAVPDIRKRIEDVAAALAGIRAGS</sequence>
<dbReference type="InterPro" id="IPR052189">
    <property type="entry name" value="L-asp_N-monooxygenase_NS-form"/>
</dbReference>
<dbReference type="EMBL" id="JAATJM010000001">
    <property type="protein sequence ID" value="NJC40981.1"/>
    <property type="molecule type" value="Genomic_DNA"/>
</dbReference>
<keyword evidence="4" id="KW-1185">Reference proteome</keyword>
<dbReference type="InterPro" id="IPR036188">
    <property type="entry name" value="FAD/NAD-bd_sf"/>
</dbReference>
<evidence type="ECO:0000313" key="3">
    <source>
        <dbReference type="EMBL" id="NJC40981.1"/>
    </source>
</evidence>
<dbReference type="InterPro" id="IPR038732">
    <property type="entry name" value="HpyO/CreE_NAD-binding"/>
</dbReference>
<name>A0A7X5YKN0_9CAUL</name>
<comment type="caution">
    <text evidence="3">The sequence shown here is derived from an EMBL/GenBank/DDBJ whole genome shotgun (WGS) entry which is preliminary data.</text>
</comment>
<dbReference type="SUPFAM" id="SSF51905">
    <property type="entry name" value="FAD/NAD(P)-binding domain"/>
    <property type="match status" value="1"/>
</dbReference>
<feature type="domain" description="FAD-dependent urate hydroxylase HpyO/Asp monooxygenase CreE-like FAD/NAD(P)-binding" evidence="2">
    <location>
        <begin position="9"/>
        <end position="148"/>
    </location>
</feature>
<proteinExistence type="predicted"/>
<evidence type="ECO:0000313" key="4">
    <source>
        <dbReference type="Proteomes" id="UP000587415"/>
    </source>
</evidence>
<evidence type="ECO:0000256" key="1">
    <source>
        <dbReference type="SAM" id="MobiDB-lite"/>
    </source>
</evidence>
<evidence type="ECO:0000259" key="2">
    <source>
        <dbReference type="Pfam" id="PF13454"/>
    </source>
</evidence>
<dbReference type="AlphaFoldDB" id="A0A7X5YKN0"/>
<dbReference type="Proteomes" id="UP000587415">
    <property type="component" value="Unassembled WGS sequence"/>
</dbReference>
<organism evidence="3 4">
    <name type="scientific">Brevundimonas alba</name>
    <dbReference type="NCBI Taxonomy" id="74314"/>
    <lineage>
        <taxon>Bacteria</taxon>
        <taxon>Pseudomonadati</taxon>
        <taxon>Pseudomonadota</taxon>
        <taxon>Alphaproteobacteria</taxon>
        <taxon>Caulobacterales</taxon>
        <taxon>Caulobacteraceae</taxon>
        <taxon>Brevundimonas</taxon>
    </lineage>
</organism>
<reference evidence="3 4" key="1">
    <citation type="submission" date="2020-03" db="EMBL/GenBank/DDBJ databases">
        <title>Genomic Encyclopedia of Type Strains, Phase IV (KMG-IV): sequencing the most valuable type-strain genomes for metagenomic binning, comparative biology and taxonomic classification.</title>
        <authorList>
            <person name="Goeker M."/>
        </authorList>
    </citation>
    <scope>NUCLEOTIDE SEQUENCE [LARGE SCALE GENOMIC DNA]</scope>
    <source>
        <strain evidence="3 4">DSM 4736</strain>
    </source>
</reference>
<gene>
    <name evidence="3" type="ORF">GGQ87_001239</name>
</gene>
<dbReference type="Pfam" id="PF13454">
    <property type="entry name" value="NAD_binding_9"/>
    <property type="match status" value="1"/>
</dbReference>
<accession>A0A7X5YKN0</accession>
<dbReference type="PANTHER" id="PTHR40254:SF1">
    <property type="entry name" value="BLR0577 PROTEIN"/>
    <property type="match status" value="1"/>
</dbReference>
<protein>
    <submittedName>
        <fullName evidence="3">Putative NAD(P)/FAD-binding protein YdhS</fullName>
    </submittedName>
</protein>
<dbReference type="PANTHER" id="PTHR40254">
    <property type="entry name" value="BLR0577 PROTEIN"/>
    <property type="match status" value="1"/>
</dbReference>